<accession>I3YZA1</accession>
<gene>
    <name evidence="1" type="ordered locus">Aeqsu_2878</name>
</gene>
<dbReference type="AlphaFoldDB" id="I3YZA1"/>
<dbReference type="HOGENOM" id="CLU_1444836_0_0_10"/>
<dbReference type="KEGG" id="asl:Aeqsu_2878"/>
<keyword evidence="2" id="KW-1185">Reference proteome</keyword>
<reference evidence="1 2" key="1">
    <citation type="submission" date="2012-06" db="EMBL/GenBank/DDBJ databases">
        <title>The complete genome of Aequorivita sublithincola DSM 14238.</title>
        <authorList>
            <consortium name="US DOE Joint Genome Institute (JGI-PGF)"/>
            <person name="Lucas S."/>
            <person name="Copeland A."/>
            <person name="Lapidus A."/>
            <person name="Goodwin L."/>
            <person name="Pitluck S."/>
            <person name="Peters L."/>
            <person name="Munk A.C.C."/>
            <person name="Kyrpides N."/>
            <person name="Mavromatis K."/>
            <person name="Pagani I."/>
            <person name="Ivanova N."/>
            <person name="Ovchinnikova G."/>
            <person name="Zeytun A."/>
            <person name="Detter J.C."/>
            <person name="Han C."/>
            <person name="Land M."/>
            <person name="Hauser L."/>
            <person name="Markowitz V."/>
            <person name="Cheng J.-F."/>
            <person name="Hugenholtz P."/>
            <person name="Woyke T."/>
            <person name="Wu D."/>
            <person name="Tindall B."/>
            <person name="Faehnrich R."/>
            <person name="Brambilla E."/>
            <person name="Klenk H.-P."/>
            <person name="Eisen J.A."/>
        </authorList>
    </citation>
    <scope>NUCLEOTIDE SEQUENCE [LARGE SCALE GENOMIC DNA]</scope>
    <source>
        <strain evidence="2">DSM 14238 / LMG 21431 / ACAM 643 / 9-3</strain>
    </source>
</reference>
<name>I3YZA1_AEQSU</name>
<dbReference type="Proteomes" id="UP000006049">
    <property type="component" value="Chromosome"/>
</dbReference>
<evidence type="ECO:0000313" key="1">
    <source>
        <dbReference type="EMBL" id="AFL82319.1"/>
    </source>
</evidence>
<organism evidence="1 2">
    <name type="scientific">Aequorivita sublithincola (strain DSM 14238 / LMG 21431 / ACAM 643 / 9-3)</name>
    <dbReference type="NCBI Taxonomy" id="746697"/>
    <lineage>
        <taxon>Bacteria</taxon>
        <taxon>Pseudomonadati</taxon>
        <taxon>Bacteroidota</taxon>
        <taxon>Flavobacteriia</taxon>
        <taxon>Flavobacteriales</taxon>
        <taxon>Flavobacteriaceae</taxon>
        <taxon>Aequorivita</taxon>
    </lineage>
</organism>
<protein>
    <submittedName>
        <fullName evidence="1">Uncharacterized protein</fullName>
    </submittedName>
</protein>
<evidence type="ECO:0000313" key="2">
    <source>
        <dbReference type="Proteomes" id="UP000006049"/>
    </source>
</evidence>
<dbReference type="STRING" id="746697.Aeqsu_2878"/>
<dbReference type="EMBL" id="CP003280">
    <property type="protein sequence ID" value="AFL82319.1"/>
    <property type="molecule type" value="Genomic_DNA"/>
</dbReference>
<sequence>MTKIIFIDVTIINLNIKKMKNLKTICILFFSVLIISCSKKDEDGGGIAPEAEFNAIINGGGFGSNYAALMDYYSTNYSNDSGLDLLINDKNTNIVRIFLNNTGGFGSGITKVIGDVAANGLITNVVIRDQNAQVTYNASEGEINITENRENPESENGRLISGNFTITATSGVGPTITMTGNFKNFAY</sequence>
<dbReference type="eggNOG" id="ENOG5032T74">
    <property type="taxonomic scope" value="Bacteria"/>
</dbReference>
<proteinExistence type="predicted"/>